<dbReference type="PROSITE" id="PS50930">
    <property type="entry name" value="HTH_LYTTR"/>
    <property type="match status" value="1"/>
</dbReference>
<dbReference type="EMBL" id="BSST01000001">
    <property type="protein sequence ID" value="GLX78939.1"/>
    <property type="molecule type" value="Genomic_DNA"/>
</dbReference>
<keyword evidence="1" id="KW-0902">Two-component regulatory system</keyword>
<sequence length="247" mass="28497">MTNVLIAEDEEILRLSLINKIQKFWPEAEIIAVAETGKEALTLMENLKPDVAFLDIQMGDVSGLEVVCEAQHSCHVVFVTAYDKYAIQAFDSGAIDYLLKPYSDSRLKNCIERLKSRLTDLPIDMFNILQGLTKKTYLSRLRVQIGNKLWLIPINDVIYFKACGRYIEVVTEERTSLLKLPLKSIIQQLDPEYFWQVHRSTIININLLDHIRNSESEQMFAVMKHIDEPIKISRSFTNQFRNLGNDC</sequence>
<evidence type="ECO:0000259" key="4">
    <source>
        <dbReference type="PROSITE" id="PS50930"/>
    </source>
</evidence>
<evidence type="ECO:0000256" key="1">
    <source>
        <dbReference type="ARBA" id="ARBA00023012"/>
    </source>
</evidence>
<dbReference type="Pfam" id="PF04397">
    <property type="entry name" value="LytTR"/>
    <property type="match status" value="1"/>
</dbReference>
<dbReference type="SMART" id="SM00448">
    <property type="entry name" value="REC"/>
    <property type="match status" value="1"/>
</dbReference>
<gene>
    <name evidence="5" type="ORF">tinsulaeT_22790</name>
</gene>
<name>A0ABQ6GUT1_9GAMM</name>
<dbReference type="SMART" id="SM00850">
    <property type="entry name" value="LytTR"/>
    <property type="match status" value="1"/>
</dbReference>
<comment type="caution">
    <text evidence="5">The sequence shown here is derived from an EMBL/GenBank/DDBJ whole genome shotgun (WGS) entry which is preliminary data.</text>
</comment>
<dbReference type="InterPro" id="IPR011006">
    <property type="entry name" value="CheY-like_superfamily"/>
</dbReference>
<keyword evidence="5" id="KW-0238">DNA-binding</keyword>
<organism evidence="5 6">
    <name type="scientific">Thalassotalea insulae</name>
    <dbReference type="NCBI Taxonomy" id="2056778"/>
    <lineage>
        <taxon>Bacteria</taxon>
        <taxon>Pseudomonadati</taxon>
        <taxon>Pseudomonadota</taxon>
        <taxon>Gammaproteobacteria</taxon>
        <taxon>Alteromonadales</taxon>
        <taxon>Colwelliaceae</taxon>
        <taxon>Thalassotalea</taxon>
    </lineage>
</organism>
<dbReference type="RefSeq" id="WP_284244816.1">
    <property type="nucleotide sequence ID" value="NZ_BSST01000001.1"/>
</dbReference>
<protein>
    <submittedName>
        <fullName evidence="5">DNA-binding response regulator</fullName>
    </submittedName>
</protein>
<evidence type="ECO:0000313" key="6">
    <source>
        <dbReference type="Proteomes" id="UP001157186"/>
    </source>
</evidence>
<dbReference type="Proteomes" id="UP001157186">
    <property type="component" value="Unassembled WGS sequence"/>
</dbReference>
<keyword evidence="6" id="KW-1185">Reference proteome</keyword>
<evidence type="ECO:0000313" key="5">
    <source>
        <dbReference type="EMBL" id="GLX78939.1"/>
    </source>
</evidence>
<dbReference type="Pfam" id="PF00072">
    <property type="entry name" value="Response_reg"/>
    <property type="match status" value="1"/>
</dbReference>
<feature type="domain" description="Response regulatory" evidence="3">
    <location>
        <begin position="3"/>
        <end position="115"/>
    </location>
</feature>
<feature type="domain" description="HTH LytTR-type" evidence="4">
    <location>
        <begin position="141"/>
        <end position="246"/>
    </location>
</feature>
<dbReference type="Gene3D" id="3.40.50.2300">
    <property type="match status" value="1"/>
</dbReference>
<evidence type="ECO:0000256" key="2">
    <source>
        <dbReference type="PROSITE-ProRule" id="PRU00169"/>
    </source>
</evidence>
<dbReference type="PANTHER" id="PTHR37299">
    <property type="entry name" value="TRANSCRIPTIONAL REGULATOR-RELATED"/>
    <property type="match status" value="1"/>
</dbReference>
<keyword evidence="2" id="KW-0597">Phosphoprotein</keyword>
<reference evidence="5 6" key="1">
    <citation type="submission" date="2023-03" db="EMBL/GenBank/DDBJ databases">
        <title>Draft genome sequence of Thalassotalea insulae KCTC 62186T.</title>
        <authorList>
            <person name="Sawabe T."/>
        </authorList>
    </citation>
    <scope>NUCLEOTIDE SEQUENCE [LARGE SCALE GENOMIC DNA]</scope>
    <source>
        <strain evidence="5 6">KCTC 62186</strain>
    </source>
</reference>
<dbReference type="SUPFAM" id="SSF52172">
    <property type="entry name" value="CheY-like"/>
    <property type="match status" value="1"/>
</dbReference>
<feature type="modified residue" description="4-aspartylphosphate" evidence="2">
    <location>
        <position position="55"/>
    </location>
</feature>
<accession>A0ABQ6GUT1</accession>
<evidence type="ECO:0000259" key="3">
    <source>
        <dbReference type="PROSITE" id="PS50110"/>
    </source>
</evidence>
<dbReference type="InterPro" id="IPR007492">
    <property type="entry name" value="LytTR_DNA-bd_dom"/>
</dbReference>
<dbReference type="PANTHER" id="PTHR37299:SF1">
    <property type="entry name" value="STAGE 0 SPORULATION PROTEIN A HOMOLOG"/>
    <property type="match status" value="1"/>
</dbReference>
<dbReference type="InterPro" id="IPR046947">
    <property type="entry name" value="LytR-like"/>
</dbReference>
<dbReference type="GO" id="GO:0003677">
    <property type="term" value="F:DNA binding"/>
    <property type="evidence" value="ECO:0007669"/>
    <property type="project" value="UniProtKB-KW"/>
</dbReference>
<dbReference type="Gene3D" id="2.40.50.1020">
    <property type="entry name" value="LytTr DNA-binding domain"/>
    <property type="match status" value="1"/>
</dbReference>
<proteinExistence type="predicted"/>
<dbReference type="InterPro" id="IPR001789">
    <property type="entry name" value="Sig_transdc_resp-reg_receiver"/>
</dbReference>
<dbReference type="PROSITE" id="PS50110">
    <property type="entry name" value="RESPONSE_REGULATORY"/>
    <property type="match status" value="1"/>
</dbReference>